<feature type="compositionally biased region" description="Low complexity" evidence="1">
    <location>
        <begin position="8"/>
        <end position="28"/>
    </location>
</feature>
<protein>
    <submittedName>
        <fullName evidence="2">Uncharacterized protein</fullName>
    </submittedName>
</protein>
<feature type="region of interest" description="Disordered" evidence="1">
    <location>
        <begin position="1"/>
        <end position="57"/>
    </location>
</feature>
<organism evidence="2 3">
    <name type="scientific">Aspergillus sclerotialis</name>
    <dbReference type="NCBI Taxonomy" id="2070753"/>
    <lineage>
        <taxon>Eukaryota</taxon>
        <taxon>Fungi</taxon>
        <taxon>Dikarya</taxon>
        <taxon>Ascomycota</taxon>
        <taxon>Pezizomycotina</taxon>
        <taxon>Eurotiomycetes</taxon>
        <taxon>Eurotiomycetidae</taxon>
        <taxon>Eurotiales</taxon>
        <taxon>Aspergillaceae</taxon>
        <taxon>Aspergillus</taxon>
        <taxon>Aspergillus subgen. Polypaecilum</taxon>
    </lineage>
</organism>
<proteinExistence type="predicted"/>
<evidence type="ECO:0000313" key="2">
    <source>
        <dbReference type="EMBL" id="RJE27377.1"/>
    </source>
</evidence>
<dbReference type="AlphaFoldDB" id="A0A3A3A1C8"/>
<reference evidence="3" key="1">
    <citation type="submission" date="2017-02" db="EMBL/GenBank/DDBJ databases">
        <authorList>
            <person name="Tafer H."/>
            <person name="Lopandic K."/>
        </authorList>
    </citation>
    <scope>NUCLEOTIDE SEQUENCE [LARGE SCALE GENOMIC DNA]</scope>
    <source>
        <strain evidence="3">CBS 366.77</strain>
    </source>
</reference>
<keyword evidence="3" id="KW-1185">Reference proteome</keyword>
<dbReference type="Proteomes" id="UP000266188">
    <property type="component" value="Unassembled WGS sequence"/>
</dbReference>
<evidence type="ECO:0000256" key="1">
    <source>
        <dbReference type="SAM" id="MobiDB-lite"/>
    </source>
</evidence>
<feature type="compositionally biased region" description="Basic and acidic residues" evidence="1">
    <location>
        <begin position="209"/>
        <end position="228"/>
    </location>
</feature>
<name>A0A3A3A1C8_9EURO</name>
<dbReference type="OrthoDB" id="5317787at2759"/>
<evidence type="ECO:0000313" key="3">
    <source>
        <dbReference type="Proteomes" id="UP000266188"/>
    </source>
</evidence>
<gene>
    <name evidence="2" type="ORF">PHISCL_00253</name>
</gene>
<feature type="region of interest" description="Disordered" evidence="1">
    <location>
        <begin position="194"/>
        <end position="228"/>
    </location>
</feature>
<comment type="caution">
    <text evidence="2">The sequence shown here is derived from an EMBL/GenBank/DDBJ whole genome shotgun (WGS) entry which is preliminary data.</text>
</comment>
<dbReference type="STRING" id="2070753.A0A3A3A1C8"/>
<sequence>MGSYCPNRSPTGDSSSSTASDASYRSKSTAPTIYSDRPTKPKELVDTYNYNPDPKDSVLTYSSTIPSLDELSEEPDYDVVDRTPDCVVSEAIPSNPSTFANLFPSSRRLLVRHDDTTLDGNMNLRVDTMVSRKCGRQSEVTLFHLRMYDLHSRRFSFRRYCRDSGREICHSVRKRIIDKNPLFRQPWGNMLASLRPGSSGDASSIASLKRRDSGYKSGKEDDLLEDHTLPPRSRCQEALGDTISLEFSNYAHVELKRRGAEASKRYEYEYWSTKYQWRQRVRKEGDLREVSYYLVNMQTSQSIAHIVPEILTPMEAAEEKSKGGWIPPSSMWISDSCEYETMPDIAE</sequence>
<accession>A0A3A3A1C8</accession>
<dbReference type="EMBL" id="MVGC01000004">
    <property type="protein sequence ID" value="RJE27377.1"/>
    <property type="molecule type" value="Genomic_DNA"/>
</dbReference>